<evidence type="ECO:0000313" key="2">
    <source>
        <dbReference type="Proteomes" id="UP000723463"/>
    </source>
</evidence>
<dbReference type="AlphaFoldDB" id="A0A9P6F0I9"/>
<name>A0A9P6F0I9_9FUNG</name>
<protein>
    <recommendedName>
        <fullName evidence="3">F-box domain-containing protein</fullName>
    </recommendedName>
</protein>
<gene>
    <name evidence="1" type="ORF">EC957_005956</name>
</gene>
<evidence type="ECO:0000313" key="1">
    <source>
        <dbReference type="EMBL" id="KAF9539014.1"/>
    </source>
</evidence>
<sequence length="670" mass="74825">MTKPKKNEHTLTLLFSSLTLAKPKPKPETPIPAVASAPAIDTVTAPPTPHRVLSIPELLAHIFAFLSPYVVIQYASLVCHDWLDVSRRFCPLPPIVATWSAHLGREERLQLLTKILPDAKVLRIVSSKPYMKLVKSSHGNDSVWRELFKQVQDVSEGSGLAKISRLVFEGYQPTETRVQARMESLFKCSVPFASRLQEVKIENLSKSSQASFELDFILDACPMLKELSLAGRTNDAAVQVVLSKDHTLWTRTASDRPLALQSLTMKDILVSQLLLDTVIGASPDLVKLELFSLYLGRLNAETGKVNPETLHRIAFLHHIGQSCPRLEFVQVSFCGSYFSADEMDVFRSTFASVPNWSFSRGDFLNEGLMTFLLPRRPTEIQVAALSYLRGLEIHKEGNPAGIHKALQAYLSSPLAATLVHLKIMGANYPLSYFESGFLAPESAWTCKGLQTLHLLSHYESYMLSPSGVSQGPANLWLSRHIFIGLTGAFLKMKDLRIDCPNIDFSLEGGMCLLRRMPDLERLRVKSMREGKFTERDLAWLHPDPTPMQRAQDAKIVAGIQDQIRIYRGGSGGRVIPEKMSRGYRRRERDQSIAGTLEQVADLLEEIQTRGVAGRCLPYLESFIIEQGGQWAAKTHGPQQAQTREIVRRMQGSFFFHLTMDGAPPKLGVGP</sequence>
<dbReference type="EMBL" id="JAAAXW010000270">
    <property type="protein sequence ID" value="KAF9539014.1"/>
    <property type="molecule type" value="Genomic_DNA"/>
</dbReference>
<dbReference type="Gene3D" id="1.20.1280.50">
    <property type="match status" value="1"/>
</dbReference>
<proteinExistence type="predicted"/>
<keyword evidence="2" id="KW-1185">Reference proteome</keyword>
<evidence type="ECO:0008006" key="3">
    <source>
        <dbReference type="Google" id="ProtNLM"/>
    </source>
</evidence>
<reference evidence="1" key="1">
    <citation type="journal article" date="2020" name="Fungal Divers.">
        <title>Resolving the Mortierellaceae phylogeny through synthesis of multi-gene phylogenetics and phylogenomics.</title>
        <authorList>
            <person name="Vandepol N."/>
            <person name="Liber J."/>
            <person name="Desiro A."/>
            <person name="Na H."/>
            <person name="Kennedy M."/>
            <person name="Barry K."/>
            <person name="Grigoriev I.V."/>
            <person name="Miller A.N."/>
            <person name="O'Donnell K."/>
            <person name="Stajich J.E."/>
            <person name="Bonito G."/>
        </authorList>
    </citation>
    <scope>NUCLEOTIDE SEQUENCE</scope>
    <source>
        <strain evidence="1">NRRL 2591</strain>
    </source>
</reference>
<dbReference type="Proteomes" id="UP000723463">
    <property type="component" value="Unassembled WGS sequence"/>
</dbReference>
<dbReference type="InterPro" id="IPR032675">
    <property type="entry name" value="LRR_dom_sf"/>
</dbReference>
<organism evidence="1 2">
    <name type="scientific">Mortierella hygrophila</name>
    <dbReference type="NCBI Taxonomy" id="979708"/>
    <lineage>
        <taxon>Eukaryota</taxon>
        <taxon>Fungi</taxon>
        <taxon>Fungi incertae sedis</taxon>
        <taxon>Mucoromycota</taxon>
        <taxon>Mortierellomycotina</taxon>
        <taxon>Mortierellomycetes</taxon>
        <taxon>Mortierellales</taxon>
        <taxon>Mortierellaceae</taxon>
        <taxon>Mortierella</taxon>
    </lineage>
</organism>
<dbReference type="Gene3D" id="3.80.10.10">
    <property type="entry name" value="Ribonuclease Inhibitor"/>
    <property type="match status" value="1"/>
</dbReference>
<comment type="caution">
    <text evidence="1">The sequence shown here is derived from an EMBL/GenBank/DDBJ whole genome shotgun (WGS) entry which is preliminary data.</text>
</comment>
<accession>A0A9P6F0I9</accession>